<name>A0A0J7Z7F9_STRVR</name>
<evidence type="ECO:0000256" key="1">
    <source>
        <dbReference type="SAM" id="MobiDB-lite"/>
    </source>
</evidence>
<dbReference type="PATRIC" id="fig|1938.3.peg.5470"/>
<evidence type="ECO:0000313" key="2">
    <source>
        <dbReference type="EMBL" id="KMS71103.1"/>
    </source>
</evidence>
<dbReference type="OrthoDB" id="3826998at2"/>
<protein>
    <submittedName>
        <fullName evidence="2">Uncharacterized protein</fullName>
    </submittedName>
</protein>
<sequence length="110" mass="11334">MKFDMGSTTLSDLGKSTVGSGEDLGTLIQQLIQAAEPLEGKFNGAGKAAFDTFKIHADEITDALNSSLSAILGGQSGMDTAFGTGDVELEDNANQNMGAANFDAARFGAR</sequence>
<gene>
    <name evidence="2" type="ORF">ACM01_28715</name>
</gene>
<feature type="region of interest" description="Disordered" evidence="1">
    <location>
        <begin position="1"/>
        <end position="20"/>
    </location>
</feature>
<accession>A0A0J7Z7F9</accession>
<dbReference type="Proteomes" id="UP000037432">
    <property type="component" value="Unassembled WGS sequence"/>
</dbReference>
<feature type="compositionally biased region" description="Polar residues" evidence="1">
    <location>
        <begin position="1"/>
        <end position="11"/>
    </location>
</feature>
<proteinExistence type="predicted"/>
<evidence type="ECO:0000313" key="3">
    <source>
        <dbReference type="Proteomes" id="UP000037432"/>
    </source>
</evidence>
<comment type="caution">
    <text evidence="2">The sequence shown here is derived from an EMBL/GenBank/DDBJ whole genome shotgun (WGS) entry which is preliminary data.</text>
</comment>
<dbReference type="AlphaFoldDB" id="A0A0J7Z7F9"/>
<organism evidence="2 3">
    <name type="scientific">Streptomyces viridochromogenes</name>
    <dbReference type="NCBI Taxonomy" id="1938"/>
    <lineage>
        <taxon>Bacteria</taxon>
        <taxon>Bacillati</taxon>
        <taxon>Actinomycetota</taxon>
        <taxon>Actinomycetes</taxon>
        <taxon>Kitasatosporales</taxon>
        <taxon>Streptomycetaceae</taxon>
        <taxon>Streptomyces</taxon>
    </lineage>
</organism>
<reference evidence="2 3" key="1">
    <citation type="submission" date="2015-06" db="EMBL/GenBank/DDBJ databases">
        <authorList>
            <person name="Ju K.-S."/>
            <person name="Doroghazi J.R."/>
            <person name="Metcalf W.W."/>
        </authorList>
    </citation>
    <scope>NUCLEOTIDE SEQUENCE [LARGE SCALE GENOMIC DNA]</scope>
    <source>
        <strain evidence="2 3">NRRL 3414</strain>
    </source>
</reference>
<dbReference type="RefSeq" id="WP_048584289.1">
    <property type="nucleotide sequence ID" value="NZ_LFNT01000040.1"/>
</dbReference>
<dbReference type="EMBL" id="LFNT01000040">
    <property type="protein sequence ID" value="KMS71103.1"/>
    <property type="molecule type" value="Genomic_DNA"/>
</dbReference>